<dbReference type="CDD" id="cd07377">
    <property type="entry name" value="WHTH_GntR"/>
    <property type="match status" value="1"/>
</dbReference>
<dbReference type="RefSeq" id="WP_051682558.1">
    <property type="nucleotide sequence ID" value="NZ_CAMETI010000016.1"/>
</dbReference>
<dbReference type="PANTHER" id="PTHR43537">
    <property type="entry name" value="TRANSCRIPTIONAL REGULATOR, GNTR FAMILY"/>
    <property type="match status" value="1"/>
</dbReference>
<dbReference type="STRING" id="2754.EH55_12130"/>
<reference evidence="5 6" key="1">
    <citation type="submission" date="2014-04" db="EMBL/GenBank/DDBJ databases">
        <title>Draft Genome Sequence of Synergistes jonesii.</title>
        <authorList>
            <person name="Coil D.A."/>
            <person name="Eisen J.A."/>
            <person name="Holland-Moritz H.E."/>
        </authorList>
    </citation>
    <scope>NUCLEOTIDE SEQUENCE [LARGE SCALE GENOMIC DNA]</scope>
    <source>
        <strain evidence="5 6">78-1</strain>
    </source>
</reference>
<evidence type="ECO:0000256" key="1">
    <source>
        <dbReference type="ARBA" id="ARBA00023015"/>
    </source>
</evidence>
<protein>
    <recommendedName>
        <fullName evidence="4">HTH gntR-type domain-containing protein</fullName>
    </recommendedName>
</protein>
<evidence type="ECO:0000313" key="5">
    <source>
        <dbReference type="EMBL" id="KEJ93049.1"/>
    </source>
</evidence>
<dbReference type="SUPFAM" id="SSF48008">
    <property type="entry name" value="GntR ligand-binding domain-like"/>
    <property type="match status" value="1"/>
</dbReference>
<keyword evidence="6" id="KW-1185">Reference proteome</keyword>
<dbReference type="InterPro" id="IPR036390">
    <property type="entry name" value="WH_DNA-bd_sf"/>
</dbReference>
<proteinExistence type="predicted"/>
<dbReference type="OrthoDB" id="2592645at2"/>
<name>A0A073ITH0_9BACT</name>
<dbReference type="PANTHER" id="PTHR43537:SF24">
    <property type="entry name" value="GLUCONATE OPERON TRANSCRIPTIONAL REPRESSOR"/>
    <property type="match status" value="1"/>
</dbReference>
<dbReference type="EMBL" id="JMKI01000006">
    <property type="protein sequence ID" value="KEJ93049.1"/>
    <property type="molecule type" value="Genomic_DNA"/>
</dbReference>
<evidence type="ECO:0000259" key="4">
    <source>
        <dbReference type="PROSITE" id="PS50949"/>
    </source>
</evidence>
<organism evidence="5 6">
    <name type="scientific">Synergistes jonesii</name>
    <dbReference type="NCBI Taxonomy" id="2754"/>
    <lineage>
        <taxon>Bacteria</taxon>
        <taxon>Thermotogati</taxon>
        <taxon>Synergistota</taxon>
        <taxon>Synergistia</taxon>
        <taxon>Synergistales</taxon>
        <taxon>Synergistaceae</taxon>
        <taxon>Synergistes</taxon>
    </lineage>
</organism>
<dbReference type="GeneID" id="90984762"/>
<keyword evidence="1" id="KW-0805">Transcription regulation</keyword>
<dbReference type="eggNOG" id="COG1802">
    <property type="taxonomic scope" value="Bacteria"/>
</dbReference>
<dbReference type="AlphaFoldDB" id="A0A073ITH0"/>
<evidence type="ECO:0000256" key="3">
    <source>
        <dbReference type="ARBA" id="ARBA00023163"/>
    </source>
</evidence>
<dbReference type="GO" id="GO:0003700">
    <property type="term" value="F:DNA-binding transcription factor activity"/>
    <property type="evidence" value="ECO:0007669"/>
    <property type="project" value="InterPro"/>
</dbReference>
<evidence type="ECO:0000313" key="6">
    <source>
        <dbReference type="Proteomes" id="UP000027665"/>
    </source>
</evidence>
<feature type="domain" description="HTH gntR-type" evidence="4">
    <location>
        <begin position="5"/>
        <end position="72"/>
    </location>
</feature>
<keyword evidence="2" id="KW-0238">DNA-binding</keyword>
<sequence length="211" mass="24293">MGEKSSLSAQVYESIKEGIISLKYPPGSVLKERELSESLGVSRTPVREAIQRLSQESWLVPGEGKRMQVRPVTTADIHEIIQIRNLVEFAAVDELIMHGEPRVVAGQLDSILNEMKGAKEEFTLVTLDLKFHHLLVESMNNERLLRFWGTVQDEVKRMGLLRLRGNDRWHEVINEHGRMVETLWDKDLQNTRLALREHLERSYANLISESE</sequence>
<dbReference type="Gene3D" id="1.10.10.10">
    <property type="entry name" value="Winged helix-like DNA-binding domain superfamily/Winged helix DNA-binding domain"/>
    <property type="match status" value="1"/>
</dbReference>
<dbReference type="Gene3D" id="1.20.120.530">
    <property type="entry name" value="GntR ligand-binding domain-like"/>
    <property type="match status" value="1"/>
</dbReference>
<accession>A0A073ITH0</accession>
<dbReference type="SMART" id="SM00345">
    <property type="entry name" value="HTH_GNTR"/>
    <property type="match status" value="1"/>
</dbReference>
<dbReference type="GO" id="GO:0003677">
    <property type="term" value="F:DNA binding"/>
    <property type="evidence" value="ECO:0007669"/>
    <property type="project" value="UniProtKB-KW"/>
</dbReference>
<dbReference type="SUPFAM" id="SSF46785">
    <property type="entry name" value="Winged helix' DNA-binding domain"/>
    <property type="match status" value="1"/>
</dbReference>
<dbReference type="SMART" id="SM00895">
    <property type="entry name" value="FCD"/>
    <property type="match status" value="1"/>
</dbReference>
<comment type="caution">
    <text evidence="5">The sequence shown here is derived from an EMBL/GenBank/DDBJ whole genome shotgun (WGS) entry which is preliminary data.</text>
</comment>
<dbReference type="Pfam" id="PF00392">
    <property type="entry name" value="GntR"/>
    <property type="match status" value="1"/>
</dbReference>
<dbReference type="PRINTS" id="PR00035">
    <property type="entry name" value="HTHGNTR"/>
</dbReference>
<dbReference type="PROSITE" id="PS50949">
    <property type="entry name" value="HTH_GNTR"/>
    <property type="match status" value="1"/>
</dbReference>
<evidence type="ECO:0000256" key="2">
    <source>
        <dbReference type="ARBA" id="ARBA00023125"/>
    </source>
</evidence>
<dbReference type="Proteomes" id="UP000027665">
    <property type="component" value="Unassembled WGS sequence"/>
</dbReference>
<gene>
    <name evidence="5" type="ORF">EH55_12130</name>
</gene>
<dbReference type="InterPro" id="IPR000524">
    <property type="entry name" value="Tscrpt_reg_HTH_GntR"/>
</dbReference>
<dbReference type="InterPro" id="IPR008920">
    <property type="entry name" value="TF_FadR/GntR_C"/>
</dbReference>
<dbReference type="InterPro" id="IPR011711">
    <property type="entry name" value="GntR_C"/>
</dbReference>
<keyword evidence="3" id="KW-0804">Transcription</keyword>
<dbReference type="Pfam" id="PF07729">
    <property type="entry name" value="FCD"/>
    <property type="match status" value="1"/>
</dbReference>
<dbReference type="InterPro" id="IPR036388">
    <property type="entry name" value="WH-like_DNA-bd_sf"/>
</dbReference>